<dbReference type="Proteomes" id="UP000054342">
    <property type="component" value="Unassembled WGS sequence"/>
</dbReference>
<keyword evidence="4" id="KW-0862">Zinc</keyword>
<dbReference type="PROSITE" id="PS50157">
    <property type="entry name" value="ZINC_FINGER_C2H2_2"/>
    <property type="match status" value="1"/>
</dbReference>
<keyword evidence="9" id="KW-1185">Reference proteome</keyword>
<feature type="domain" description="C2H2-type" evidence="7">
    <location>
        <begin position="858"/>
        <end position="890"/>
    </location>
</feature>
<dbReference type="OrthoDB" id="4369953at2759"/>
<keyword evidence="3 5" id="KW-0863">Zinc-finger</keyword>
<dbReference type="STRING" id="348802.A0A0D2FP33"/>
<evidence type="ECO:0000256" key="5">
    <source>
        <dbReference type="PROSITE-ProRule" id="PRU00042"/>
    </source>
</evidence>
<dbReference type="AlphaFoldDB" id="A0A0D2FP33"/>
<accession>A0A0D2FP33</accession>
<protein>
    <recommendedName>
        <fullName evidence="7">C2H2-type domain-containing protein</fullName>
    </recommendedName>
</protein>
<dbReference type="EMBL" id="KN847317">
    <property type="protein sequence ID" value="KIW61784.1"/>
    <property type="molecule type" value="Genomic_DNA"/>
</dbReference>
<gene>
    <name evidence="8" type="ORF">PV05_01866</name>
</gene>
<proteinExistence type="predicted"/>
<dbReference type="GO" id="GO:0005634">
    <property type="term" value="C:nucleus"/>
    <property type="evidence" value="ECO:0007669"/>
    <property type="project" value="TreeGrafter"/>
</dbReference>
<evidence type="ECO:0000313" key="9">
    <source>
        <dbReference type="Proteomes" id="UP000054342"/>
    </source>
</evidence>
<keyword evidence="1" id="KW-0479">Metal-binding</keyword>
<dbReference type="GeneID" id="25323774"/>
<dbReference type="RefSeq" id="XP_013322368.1">
    <property type="nucleotide sequence ID" value="XM_013466914.1"/>
</dbReference>
<evidence type="ECO:0000259" key="7">
    <source>
        <dbReference type="PROSITE" id="PS50157"/>
    </source>
</evidence>
<dbReference type="InterPro" id="IPR013087">
    <property type="entry name" value="Znf_C2H2_type"/>
</dbReference>
<dbReference type="GO" id="GO:0008270">
    <property type="term" value="F:zinc ion binding"/>
    <property type="evidence" value="ECO:0007669"/>
    <property type="project" value="UniProtKB-KW"/>
</dbReference>
<organism evidence="8 9">
    <name type="scientific">Exophiala xenobiotica</name>
    <dbReference type="NCBI Taxonomy" id="348802"/>
    <lineage>
        <taxon>Eukaryota</taxon>
        <taxon>Fungi</taxon>
        <taxon>Dikarya</taxon>
        <taxon>Ascomycota</taxon>
        <taxon>Pezizomycotina</taxon>
        <taxon>Eurotiomycetes</taxon>
        <taxon>Chaetothyriomycetidae</taxon>
        <taxon>Chaetothyriales</taxon>
        <taxon>Herpotrichiellaceae</taxon>
        <taxon>Exophiala</taxon>
    </lineage>
</organism>
<evidence type="ECO:0000256" key="3">
    <source>
        <dbReference type="ARBA" id="ARBA00022771"/>
    </source>
</evidence>
<dbReference type="PANTHER" id="PTHR24403:SF67">
    <property type="entry name" value="FI01116P-RELATED"/>
    <property type="match status" value="1"/>
</dbReference>
<evidence type="ECO:0000256" key="2">
    <source>
        <dbReference type="ARBA" id="ARBA00022737"/>
    </source>
</evidence>
<dbReference type="PROSITE" id="PS00028">
    <property type="entry name" value="ZINC_FINGER_C2H2_1"/>
    <property type="match status" value="1"/>
</dbReference>
<evidence type="ECO:0000256" key="6">
    <source>
        <dbReference type="SAM" id="MobiDB-lite"/>
    </source>
</evidence>
<evidence type="ECO:0000313" key="8">
    <source>
        <dbReference type="EMBL" id="KIW61784.1"/>
    </source>
</evidence>
<reference evidence="8 9" key="1">
    <citation type="submission" date="2015-01" db="EMBL/GenBank/DDBJ databases">
        <title>The Genome Sequence of Exophiala xenobiotica CBS118157.</title>
        <authorList>
            <consortium name="The Broad Institute Genomics Platform"/>
            <person name="Cuomo C."/>
            <person name="de Hoog S."/>
            <person name="Gorbushina A."/>
            <person name="Stielow B."/>
            <person name="Teixiera M."/>
            <person name="Abouelleil A."/>
            <person name="Chapman S.B."/>
            <person name="Priest M."/>
            <person name="Young S.K."/>
            <person name="Wortman J."/>
            <person name="Nusbaum C."/>
            <person name="Birren B."/>
        </authorList>
    </citation>
    <scope>NUCLEOTIDE SEQUENCE [LARGE SCALE GENOMIC DNA]</scope>
    <source>
        <strain evidence="8 9">CBS 118157</strain>
    </source>
</reference>
<dbReference type="SMART" id="SM00355">
    <property type="entry name" value="ZnF_C2H2"/>
    <property type="match status" value="6"/>
</dbReference>
<sequence length="975" mass="110060">MSIDSSDFGDLPPEEELDEFTSAGDRLSKVILDNQATDRLLTKRSARNVKLSMGAPGVRRKQAAVAKALPCFMQSLGKPPHSCPGPEEIFRFVATLILRIRPRHHDKPSPSITTVRDYWYYLVRHCDFSFGQEFRRHYDRQVVLKINAHLDQEFRRGHLTRGLWEKRRYVGIMALQNMGLTYLRKAVRHGCQSIDIVVQRWLGVLLQSSCVGRPGDVARTNGYKASECLCYSDIVLQLRPGGTTVNDLSATVTLRYTKGKKFDSNDDKVLFWEPIRDPALNPMCAIKLCLIHALRHGNCHGKTIEETIQHTMMQGDRRVVWRHPDRPVLMAIHPKRRGFLLEDQPAGTQQITRSVRLMALVCGIVDPISARHLRNGAVRDLSHLQSRPAGTPDHFVRRSAGHSMQSFNSGVTDHYSGPTQTDTMVLRTKEPLQDWLAPAVDTSKAQGSVLRVDKRRVLVLNPSQQNLKITTGHSERNTTGPHKRPRSPSPVAPDVIDPRLRGTGGGTALPDIGNESGLTVAEADDVDACDEAQLRLVSDLVLGIPTKPAPDQGETRPIETEDVNETDGNDDTTALLPDLASLFDDSTEPWPDDPMAFVNFWARHNEYLFAQSHGQYDHKDQETVRDRVPTGNSRADPTRYAFRCRKGCPFQTFTKHHLMMHEPNCRGPSTLPEEAEVDKLGCPYDDCNSLFPSQPSLAQHITIIHNFEPRTCNRGCVDGHIYNSKAEFVKHLERVHTDWEPQQCPKKTDCHSETFFVVPSTLKAHLVAQHQMSYEEIRQSVPEVYRSEESKPWHPTRCPLEACTSLSMFDTPNKLRKHLRTTHDYSAAEAEELAPLERIKALLVDPPTKPTEKKQRIFDCPVDPKCDRKFDSITTMQKHLMTKVHGNPMASDKALELAEETMGRKKKKAVASTTAPQDVAMHCPKCRYSQVTFKKPGILKAHLINTHRVEPGLAHELTEETFGRKIIKRAPRSKQ</sequence>
<evidence type="ECO:0000256" key="4">
    <source>
        <dbReference type="ARBA" id="ARBA00022833"/>
    </source>
</evidence>
<dbReference type="GO" id="GO:0045944">
    <property type="term" value="P:positive regulation of transcription by RNA polymerase II"/>
    <property type="evidence" value="ECO:0007669"/>
    <property type="project" value="TreeGrafter"/>
</dbReference>
<feature type="compositionally biased region" description="Polar residues" evidence="6">
    <location>
        <begin position="469"/>
        <end position="480"/>
    </location>
</feature>
<feature type="compositionally biased region" description="Acidic residues" evidence="6">
    <location>
        <begin position="560"/>
        <end position="570"/>
    </location>
</feature>
<evidence type="ECO:0000256" key="1">
    <source>
        <dbReference type="ARBA" id="ARBA00022723"/>
    </source>
</evidence>
<name>A0A0D2FP33_9EURO</name>
<dbReference type="HOGENOM" id="CLU_008700_0_0_1"/>
<dbReference type="InterPro" id="IPR050688">
    <property type="entry name" value="Zinc_finger/UBP_domain"/>
</dbReference>
<feature type="region of interest" description="Disordered" evidence="6">
    <location>
        <begin position="469"/>
        <end position="513"/>
    </location>
</feature>
<dbReference type="PANTHER" id="PTHR24403">
    <property type="entry name" value="ZINC FINGER PROTEIN"/>
    <property type="match status" value="1"/>
</dbReference>
<feature type="region of interest" description="Disordered" evidence="6">
    <location>
        <begin position="545"/>
        <end position="571"/>
    </location>
</feature>
<keyword evidence="2" id="KW-0677">Repeat</keyword>